<protein>
    <submittedName>
        <fullName evidence="2">Uncharacterized protein</fullName>
    </submittedName>
</protein>
<dbReference type="AlphaFoldDB" id="A0A0L8G7U2"/>
<gene>
    <name evidence="2" type="ORF">OCBIM_22038422mg</name>
</gene>
<keyword evidence="1" id="KW-0812">Transmembrane</keyword>
<keyword evidence="1" id="KW-1133">Transmembrane helix</keyword>
<feature type="transmembrane region" description="Helical" evidence="1">
    <location>
        <begin position="39"/>
        <end position="59"/>
    </location>
</feature>
<evidence type="ECO:0000256" key="1">
    <source>
        <dbReference type="SAM" id="Phobius"/>
    </source>
</evidence>
<proteinExistence type="predicted"/>
<reference evidence="2" key="1">
    <citation type="submission" date="2015-07" db="EMBL/GenBank/DDBJ databases">
        <title>MeaNS - Measles Nucleotide Surveillance Program.</title>
        <authorList>
            <person name="Tran T."/>
            <person name="Druce J."/>
        </authorList>
    </citation>
    <scope>NUCLEOTIDE SEQUENCE</scope>
    <source>
        <strain evidence="2">UCB-OBI-ISO-001</strain>
        <tissue evidence="2">Gonad</tissue>
    </source>
</reference>
<name>A0A0L8G7U2_OCTBM</name>
<evidence type="ECO:0000313" key="2">
    <source>
        <dbReference type="EMBL" id="KOF73092.1"/>
    </source>
</evidence>
<keyword evidence="1" id="KW-0472">Membrane</keyword>
<sequence length="62" mass="7132">MIDKNEDRIGKFRSLLILVFSFAVISAVIVSQIDTSQFRFVGSILYPVACRSCCYYLFLNLF</sequence>
<accession>A0A0L8G7U2</accession>
<dbReference type="EMBL" id="KQ423334">
    <property type="protein sequence ID" value="KOF73092.1"/>
    <property type="molecule type" value="Genomic_DNA"/>
</dbReference>
<feature type="transmembrane region" description="Helical" evidence="1">
    <location>
        <begin position="12"/>
        <end position="33"/>
    </location>
</feature>
<organism evidence="2">
    <name type="scientific">Octopus bimaculoides</name>
    <name type="common">California two-spotted octopus</name>
    <dbReference type="NCBI Taxonomy" id="37653"/>
    <lineage>
        <taxon>Eukaryota</taxon>
        <taxon>Metazoa</taxon>
        <taxon>Spiralia</taxon>
        <taxon>Lophotrochozoa</taxon>
        <taxon>Mollusca</taxon>
        <taxon>Cephalopoda</taxon>
        <taxon>Coleoidea</taxon>
        <taxon>Octopodiformes</taxon>
        <taxon>Octopoda</taxon>
        <taxon>Incirrata</taxon>
        <taxon>Octopodidae</taxon>
        <taxon>Octopus</taxon>
    </lineage>
</organism>